<dbReference type="OrthoDB" id="9812991at2"/>
<name>A0A1B1UAH8_9BRAD</name>
<dbReference type="GO" id="GO:0008233">
    <property type="term" value="F:peptidase activity"/>
    <property type="evidence" value="ECO:0007669"/>
    <property type="project" value="UniProtKB-KW"/>
</dbReference>
<evidence type="ECO:0000313" key="9">
    <source>
        <dbReference type="Proteomes" id="UP000092839"/>
    </source>
</evidence>
<evidence type="ECO:0000256" key="5">
    <source>
        <dbReference type="ARBA" id="ARBA00023136"/>
    </source>
</evidence>
<dbReference type="PANTHER" id="PTHR42911:SF1">
    <property type="entry name" value="MODULATOR OF FTSH PROTEASE HFLC"/>
    <property type="match status" value="1"/>
</dbReference>
<evidence type="ECO:0000256" key="6">
    <source>
        <dbReference type="PIRNR" id="PIRNR005651"/>
    </source>
</evidence>
<dbReference type="InterPro" id="IPR036013">
    <property type="entry name" value="Band_7/SPFH_dom_sf"/>
</dbReference>
<keyword evidence="4" id="KW-1133">Transmembrane helix</keyword>
<dbReference type="SUPFAM" id="SSF117892">
    <property type="entry name" value="Band 7/SPFH domain"/>
    <property type="match status" value="1"/>
</dbReference>
<dbReference type="STRING" id="1274631.LMTR13_05720"/>
<dbReference type="CDD" id="cd03405">
    <property type="entry name" value="SPFH_HflC"/>
    <property type="match status" value="1"/>
</dbReference>
<proteinExistence type="inferred from homology"/>
<accession>A0A1B1UAH8</accession>
<dbReference type="Proteomes" id="UP000092839">
    <property type="component" value="Chromosome"/>
</dbReference>
<evidence type="ECO:0000256" key="4">
    <source>
        <dbReference type="ARBA" id="ARBA00022989"/>
    </source>
</evidence>
<evidence type="ECO:0000313" key="8">
    <source>
        <dbReference type="EMBL" id="ANV99750.1"/>
    </source>
</evidence>
<dbReference type="GO" id="GO:0006508">
    <property type="term" value="P:proteolysis"/>
    <property type="evidence" value="ECO:0007669"/>
    <property type="project" value="UniProtKB-KW"/>
</dbReference>
<keyword evidence="9" id="KW-1185">Reference proteome</keyword>
<evidence type="ECO:0000256" key="3">
    <source>
        <dbReference type="ARBA" id="ARBA00022692"/>
    </source>
</evidence>
<dbReference type="KEGG" id="bic:LMTR13_05720"/>
<dbReference type="RefSeq" id="WP_065727043.1">
    <property type="nucleotide sequence ID" value="NZ_CP016428.1"/>
</dbReference>
<gene>
    <name evidence="8" type="ORF">LMTR13_05720</name>
</gene>
<feature type="domain" description="Band 7" evidence="7">
    <location>
        <begin position="21"/>
        <end position="183"/>
    </location>
</feature>
<dbReference type="Gene3D" id="3.30.479.30">
    <property type="entry name" value="Band 7 domain"/>
    <property type="match status" value="1"/>
</dbReference>
<dbReference type="InterPro" id="IPR001107">
    <property type="entry name" value="Band_7"/>
</dbReference>
<sequence length="296" mass="33396">MRPSAIYASALAILAALVAYSSLFNVHQTEQALLLRFGEPVRVIMEPGLNAKWPFIDGAVYIDRRVLDLEAPVQEVIASDQKRLIVDAFVRYRILDPLKFFQTVNSIEGANSRLSTLVISSLRRVLGESSFIKVVRDERPQLTGRMREQVDREAAAMGISVVDLRIRRADLPEQNSQAVYQRMETERQQEAAEFRALGSQRAQEIRAKADREVTVLVAEANSKSEQIRGQGDAERNAIFAAAFGQNEDFFTFYRTIQAYEKGFASEDTRMLLKPNSTFFQYFGNEAGNATQRSDAE</sequence>
<keyword evidence="3" id="KW-0812">Transmembrane</keyword>
<comment type="similarity">
    <text evidence="2 6">Belongs to the band 7/mec-2 family. HflC subfamily.</text>
</comment>
<dbReference type="GO" id="GO:0016020">
    <property type="term" value="C:membrane"/>
    <property type="evidence" value="ECO:0007669"/>
    <property type="project" value="UniProtKB-SubCell"/>
</dbReference>
<dbReference type="AlphaFoldDB" id="A0A1B1UAH8"/>
<dbReference type="EMBL" id="CP016428">
    <property type="protein sequence ID" value="ANV99750.1"/>
    <property type="molecule type" value="Genomic_DNA"/>
</dbReference>
<keyword evidence="5" id="KW-0472">Membrane</keyword>
<evidence type="ECO:0000256" key="1">
    <source>
        <dbReference type="ARBA" id="ARBA00004167"/>
    </source>
</evidence>
<keyword evidence="8" id="KW-0645">Protease</keyword>
<keyword evidence="8" id="KW-0378">Hydrolase</keyword>
<dbReference type="PIRSF" id="PIRSF005651">
    <property type="entry name" value="HflC"/>
    <property type="match status" value="1"/>
</dbReference>
<organism evidence="8 9">
    <name type="scientific">Bradyrhizobium icense</name>
    <dbReference type="NCBI Taxonomy" id="1274631"/>
    <lineage>
        <taxon>Bacteria</taxon>
        <taxon>Pseudomonadati</taxon>
        <taxon>Pseudomonadota</taxon>
        <taxon>Alphaproteobacteria</taxon>
        <taxon>Hyphomicrobiales</taxon>
        <taxon>Nitrobacteraceae</taxon>
        <taxon>Bradyrhizobium</taxon>
    </lineage>
</organism>
<dbReference type="InterPro" id="IPR010200">
    <property type="entry name" value="HflC"/>
</dbReference>
<reference evidence="8 9" key="1">
    <citation type="submission" date="2016-07" db="EMBL/GenBank/DDBJ databases">
        <title>Complete genome sequence of Bradyrhizobium icense LMTR 13T, a potential inoculant strain isolated from lima bean (Phaseolus lunatus) in Peru.</title>
        <authorList>
            <person name="Ormeno-Orrillo E."/>
            <person name="Duran D."/>
            <person name="Rogel M.A."/>
            <person name="Rey L."/>
            <person name="Imperial J."/>
            <person name="Ruiz-Argueso T."/>
            <person name="Martinez-Romero E."/>
        </authorList>
    </citation>
    <scope>NUCLEOTIDE SEQUENCE [LARGE SCALE GENOMIC DNA]</scope>
    <source>
        <strain evidence="8 9">LMTR 13</strain>
    </source>
</reference>
<dbReference type="Pfam" id="PF01145">
    <property type="entry name" value="Band_7"/>
    <property type="match status" value="1"/>
</dbReference>
<protein>
    <recommendedName>
        <fullName evidence="6">Protein HflC</fullName>
    </recommendedName>
</protein>
<dbReference type="SMART" id="SM00244">
    <property type="entry name" value="PHB"/>
    <property type="match status" value="1"/>
</dbReference>
<evidence type="ECO:0000259" key="7">
    <source>
        <dbReference type="SMART" id="SM00244"/>
    </source>
</evidence>
<evidence type="ECO:0000256" key="2">
    <source>
        <dbReference type="ARBA" id="ARBA00007862"/>
    </source>
</evidence>
<comment type="function">
    <text evidence="6">HflC and HflK could regulate a protease.</text>
</comment>
<comment type="subcellular location">
    <subcellularLocation>
        <location evidence="1">Membrane</location>
        <topology evidence="1">Single-pass membrane protein</topology>
    </subcellularLocation>
</comment>
<dbReference type="PANTHER" id="PTHR42911">
    <property type="entry name" value="MODULATOR OF FTSH PROTEASE HFLC"/>
    <property type="match status" value="1"/>
</dbReference>